<reference evidence="5 6" key="1">
    <citation type="journal article" date="2017" name="Int. J. Syst. Evol. Microbiol.">
        <title>Rouxiella badensis sp. nov. and Rouxiella silvae sp. nov. isolated from peat bog soil in Germany and emendation of the genus description.</title>
        <authorList>
            <person name="Le Fleche-Mateos A."/>
            <person name="Kugler J.H."/>
            <person name="Hansen S.H."/>
            <person name="Syldatk C."/>
            <person name="Hausmann R."/>
            <person name="Lomprez F."/>
            <person name="Vandenbogaert M."/>
            <person name="Manuguerra J.C."/>
            <person name="Grimont P.A."/>
        </authorList>
    </citation>
    <scope>NUCLEOTIDE SEQUENCE [LARGE SCALE GENOMIC DNA]</scope>
    <source>
        <strain evidence="5 6">DSM 100043</strain>
    </source>
</reference>
<name>A0A1X0WF99_9GAMM</name>
<protein>
    <submittedName>
        <fullName evidence="5">Metal-binding protein ZinT</fullName>
    </submittedName>
</protein>
<evidence type="ECO:0000313" key="6">
    <source>
        <dbReference type="Proteomes" id="UP000192536"/>
    </source>
</evidence>
<dbReference type="InterPro" id="IPR015304">
    <property type="entry name" value="ZinT_dom"/>
</dbReference>
<dbReference type="Pfam" id="PF09223">
    <property type="entry name" value="ZinT"/>
    <property type="match status" value="1"/>
</dbReference>
<gene>
    <name evidence="5" type="ORF">BS640_10585</name>
</gene>
<accession>A0A1X0WF99</accession>
<feature type="chain" id="PRO_5012191134" evidence="3">
    <location>
        <begin position="23"/>
        <end position="215"/>
    </location>
</feature>
<evidence type="ECO:0000259" key="4">
    <source>
        <dbReference type="Pfam" id="PF09223"/>
    </source>
</evidence>
<dbReference type="Gene3D" id="2.40.128.20">
    <property type="match status" value="1"/>
</dbReference>
<dbReference type="SUPFAM" id="SSF50814">
    <property type="entry name" value="Lipocalins"/>
    <property type="match status" value="1"/>
</dbReference>
<keyword evidence="1 3" id="KW-0732">Signal</keyword>
<feature type="signal peptide" evidence="3">
    <location>
        <begin position="1"/>
        <end position="22"/>
    </location>
</feature>
<comment type="caution">
    <text evidence="5">The sequence shown here is derived from an EMBL/GenBank/DDBJ whole genome shotgun (WGS) entry which is preliminary data.</text>
</comment>
<keyword evidence="2" id="KW-0862">Zinc</keyword>
<dbReference type="Proteomes" id="UP000192536">
    <property type="component" value="Unassembled WGS sequence"/>
</dbReference>
<dbReference type="NCBIfam" id="NF007639">
    <property type="entry name" value="PRK10306.1"/>
    <property type="match status" value="1"/>
</dbReference>
<evidence type="ECO:0000256" key="2">
    <source>
        <dbReference type="ARBA" id="ARBA00022833"/>
    </source>
</evidence>
<sequence length="215" mass="24377">MVKFQKVAVFLGMLIASGHAFAHGNHSHGAPMTAGEEQAAMGIFKDKNVKDRVLKDWDGLWQSVYPYLLSGELDPVFQKKAEQDKGKTPAEVKAYYRKGYATHVDTIGIEDGVIEFHRGKQVASCKYDYAGHKILTYPSGKKGVRYLFECHDATSKAPKYVQFSDHIIAPRRSSHFHMFIGNISQQALLEEMDNWPTYYRLNLDAAQIVDEMLHH</sequence>
<feature type="domain" description="ZinT" evidence="4">
    <location>
        <begin position="37"/>
        <end position="215"/>
    </location>
</feature>
<evidence type="ECO:0000313" key="5">
    <source>
        <dbReference type="EMBL" id="ORJ25442.1"/>
    </source>
</evidence>
<dbReference type="GO" id="GO:0008270">
    <property type="term" value="F:zinc ion binding"/>
    <property type="evidence" value="ECO:0007669"/>
    <property type="project" value="InterPro"/>
</dbReference>
<dbReference type="RefSeq" id="WP_084912529.1">
    <property type="nucleotide sequence ID" value="NZ_CAUQAZ010000129.1"/>
</dbReference>
<proteinExistence type="predicted"/>
<dbReference type="EMBL" id="MRWE01000015">
    <property type="protein sequence ID" value="ORJ25442.1"/>
    <property type="molecule type" value="Genomic_DNA"/>
</dbReference>
<evidence type="ECO:0000256" key="3">
    <source>
        <dbReference type="SAM" id="SignalP"/>
    </source>
</evidence>
<evidence type="ECO:0000256" key="1">
    <source>
        <dbReference type="ARBA" id="ARBA00022729"/>
    </source>
</evidence>
<dbReference type="STRING" id="1646377.BS640_10585"/>
<dbReference type="InterPro" id="IPR012674">
    <property type="entry name" value="Calycin"/>
</dbReference>
<keyword evidence="6" id="KW-1185">Reference proteome</keyword>
<dbReference type="AlphaFoldDB" id="A0A1X0WF99"/>
<organism evidence="5 6">
    <name type="scientific">Rouxiella badensis</name>
    <dbReference type="NCBI Taxonomy" id="1646377"/>
    <lineage>
        <taxon>Bacteria</taxon>
        <taxon>Pseudomonadati</taxon>
        <taxon>Pseudomonadota</taxon>
        <taxon>Gammaproteobacteria</taxon>
        <taxon>Enterobacterales</taxon>
        <taxon>Yersiniaceae</taxon>
        <taxon>Rouxiella</taxon>
    </lineage>
</organism>